<dbReference type="Pfam" id="PF03727">
    <property type="entry name" value="Hexokinase_2"/>
    <property type="match status" value="2"/>
</dbReference>
<dbReference type="InParanoid" id="A0A6I8NHT5"/>
<dbReference type="GO" id="GO:0004340">
    <property type="term" value="F:glucokinase activity"/>
    <property type="evidence" value="ECO:0000318"/>
    <property type="project" value="GO_Central"/>
</dbReference>
<evidence type="ECO:0000256" key="13">
    <source>
        <dbReference type="ARBA" id="ARBA00047905"/>
    </source>
</evidence>
<evidence type="ECO:0000256" key="12">
    <source>
        <dbReference type="ARBA" id="ARBA00044613"/>
    </source>
</evidence>
<sequence>PSQSHAPAPSQIHVVLGCQGTSDAHLPPSPHSRLLSAPIHTSLFLSFSLQVQECLQVYDLSEEQLRVIQARILKDMEHGLSQGQTKSTSSIQMLPTYVRSTPHGTEKGDFLVLELGGTDATLRVLWVTLTGDAHRKVEPKSQVFSIPSDVMLGSGLQLFDFVAKCLTNFLDQQQVRGDKQPIKLGFSFSFPCHQTGLDRSTLISWTKGFKCSDVEGKDVVQLLRDAIKRQEKYRIDVVAVVNDTVGTMMSCGSEELPCEIGLIVDTGTNSCYMEEARHVAGLEEEQEGGKVCVNTQWGSFGDDGSLKQTSFDVQLDRFSLNPGKQRFEKMVSGMYLGELVRLTLVHLAEKGALFGGNISEALEQRDAILIQHVVKMEDPSAGPAQTLVLLKKLGLAASEQDCKLAQQVCKAVSTRAARLCAAALAATLNRLQTNRELPQLHVAVATGGAVYQQHPSFSRILQETVKALVPACDVSFVPSEDGGGRGVAVVTAVASRQAKHRRLLAETLAPLRLEGHHLQELQAQMQKAMERGLRGEPSSLRMLPTFVRATPDGSERGDFLALDLGGTNFRVLLVQLRARTESGISITNEVYSLPENVIQGTGEQLFDHIVNCIVDFQKKNGLAGRVLPLGFTFSFPCQQLGLDQGILLSWTKGFNASDCEGKDVVTLLRQAIARRKDVQLNVVAIVNDTVGTMMSCAYDDLRCEVGLIVGTGTNACYMEEMKHVVTVPGEEGRMCINMEWGAFGDDGGLEHLITDFDRMVDKNSINPGKQKFEKLISGMFLGEIVRSILLHLTEREVLFRGRQIDRLQTKDIFKTKFLSDIERDSLALRQVRAILLDLGLQLTCDDALVVREVCQTVSRRAAQLCGAGVAAVVEKIRQNRELDQLNITVGVDGTLYKLHPHFSRHVQEVVRELTPRCTVTFLQSEDGSGKGAALITAVACRIANQARP</sequence>
<dbReference type="Ensembl" id="ENSOANT00000073301.1">
    <property type="protein sequence ID" value="ENSOANP00000040803.1"/>
    <property type="gene ID" value="ENSOANG00000003238.2"/>
</dbReference>
<dbReference type="GO" id="GO:0005524">
    <property type="term" value="F:ATP binding"/>
    <property type="evidence" value="ECO:0007669"/>
    <property type="project" value="UniProtKB-KW"/>
</dbReference>
<dbReference type="GeneTree" id="ENSGT00950000182787"/>
<comment type="pathway">
    <text evidence="2">Carbohydrate metabolism; hexose metabolism.</text>
</comment>
<evidence type="ECO:0000256" key="18">
    <source>
        <dbReference type="ARBA" id="ARBA00083839"/>
    </source>
</evidence>
<evidence type="ECO:0000259" key="19">
    <source>
        <dbReference type="Pfam" id="PF00349"/>
    </source>
</evidence>
<comment type="similarity">
    <text evidence="3">Belongs to the hexokinase family.</text>
</comment>
<evidence type="ECO:0000256" key="2">
    <source>
        <dbReference type="ARBA" id="ARBA00005028"/>
    </source>
</evidence>
<dbReference type="AlphaFoldDB" id="A0A6I8NHT5"/>
<protein>
    <recommendedName>
        <fullName evidence="16">Hexokinase-3</fullName>
        <ecNumber evidence="4">2.7.1.1</ecNumber>
    </recommendedName>
    <alternativeName>
        <fullName evidence="18">Hexokinase type III</fullName>
    </alternativeName>
    <alternativeName>
        <fullName evidence="17">Hexokinase-C</fullName>
    </alternativeName>
</protein>
<evidence type="ECO:0000256" key="7">
    <source>
        <dbReference type="ARBA" id="ARBA00022737"/>
    </source>
</evidence>
<evidence type="ECO:0000256" key="6">
    <source>
        <dbReference type="ARBA" id="ARBA00022679"/>
    </source>
</evidence>
<dbReference type="EC" id="2.7.1.1" evidence="4"/>
<evidence type="ECO:0000256" key="5">
    <source>
        <dbReference type="ARBA" id="ARBA00022533"/>
    </source>
</evidence>
<feature type="domain" description="Hexokinase C-terminal" evidence="20">
    <location>
        <begin position="705"/>
        <end position="938"/>
    </location>
</feature>
<evidence type="ECO:0000256" key="17">
    <source>
        <dbReference type="ARBA" id="ARBA00076203"/>
    </source>
</evidence>
<dbReference type="GO" id="GO:0001678">
    <property type="term" value="P:intracellular glucose homeostasis"/>
    <property type="evidence" value="ECO:0000318"/>
    <property type="project" value="GO_Central"/>
</dbReference>
<keyword evidence="11" id="KW-0324">Glycolysis</keyword>
<dbReference type="PANTHER" id="PTHR19443">
    <property type="entry name" value="HEXOKINASE"/>
    <property type="match status" value="1"/>
</dbReference>
<dbReference type="InterPro" id="IPR022673">
    <property type="entry name" value="Hexokinase_C"/>
</dbReference>
<evidence type="ECO:0000256" key="4">
    <source>
        <dbReference type="ARBA" id="ARBA00012324"/>
    </source>
</evidence>
<dbReference type="Proteomes" id="UP000002279">
    <property type="component" value="Chromosome X2"/>
</dbReference>
<dbReference type="UniPathway" id="UPA00242"/>
<evidence type="ECO:0000256" key="11">
    <source>
        <dbReference type="ARBA" id="ARBA00023152"/>
    </source>
</evidence>
<dbReference type="FunCoup" id="A0A6I8NHT5">
    <property type="interactions" value="358"/>
</dbReference>
<proteinExistence type="inferred from homology"/>
<keyword evidence="8" id="KW-0547">Nucleotide-binding</keyword>
<dbReference type="InterPro" id="IPR043129">
    <property type="entry name" value="ATPase_NBD"/>
</dbReference>
<dbReference type="GO" id="GO:0005739">
    <property type="term" value="C:mitochondrion"/>
    <property type="evidence" value="ECO:0000318"/>
    <property type="project" value="GO_Central"/>
</dbReference>
<reference evidence="21 22" key="1">
    <citation type="journal article" date="2008" name="Nature">
        <title>Genome analysis of the platypus reveals unique signatures of evolution.</title>
        <authorList>
            <person name="Warren W.C."/>
            <person name="Hillier L.W."/>
            <person name="Marshall Graves J.A."/>
            <person name="Birney E."/>
            <person name="Ponting C.P."/>
            <person name="Grutzner F."/>
            <person name="Belov K."/>
            <person name="Miller W."/>
            <person name="Clarke L."/>
            <person name="Chinwalla A.T."/>
            <person name="Yang S.P."/>
            <person name="Heger A."/>
            <person name="Locke D.P."/>
            <person name="Miethke P."/>
            <person name="Waters P.D."/>
            <person name="Veyrunes F."/>
            <person name="Fulton L."/>
            <person name="Fulton B."/>
            <person name="Graves T."/>
            <person name="Wallis J."/>
            <person name="Puente X.S."/>
            <person name="Lopez-Otin C."/>
            <person name="Ordonez G.R."/>
            <person name="Eichler E.E."/>
            <person name="Chen L."/>
            <person name="Cheng Z."/>
            <person name="Deakin J.E."/>
            <person name="Alsop A."/>
            <person name="Thompson K."/>
            <person name="Kirby P."/>
            <person name="Papenfuss A.T."/>
            <person name="Wakefield M.J."/>
            <person name="Olender T."/>
            <person name="Lancet D."/>
            <person name="Huttley G.A."/>
            <person name="Smit A.F."/>
            <person name="Pask A."/>
            <person name="Temple-Smith P."/>
            <person name="Batzer M.A."/>
            <person name="Walker J.A."/>
            <person name="Konkel M.K."/>
            <person name="Harris R.S."/>
            <person name="Whittington C.M."/>
            <person name="Wong E.S."/>
            <person name="Gemmell N.J."/>
            <person name="Buschiazzo E."/>
            <person name="Vargas Jentzsch I.M."/>
            <person name="Merkel A."/>
            <person name="Schmitz J."/>
            <person name="Zemann A."/>
            <person name="Churakov G."/>
            <person name="Kriegs J.O."/>
            <person name="Brosius J."/>
            <person name="Murchison E.P."/>
            <person name="Sachidanandam R."/>
            <person name="Smith C."/>
            <person name="Hannon G.J."/>
            <person name="Tsend-Ayush E."/>
            <person name="McMillan D."/>
            <person name="Attenborough R."/>
            <person name="Rens W."/>
            <person name="Ferguson-Smith M."/>
            <person name="Lefevre C.M."/>
            <person name="Sharp J.A."/>
            <person name="Nicholas K.R."/>
            <person name="Ray D.A."/>
            <person name="Kube M."/>
            <person name="Reinhardt R."/>
            <person name="Pringle T.H."/>
            <person name="Taylor J."/>
            <person name="Jones R.C."/>
            <person name="Nixon B."/>
            <person name="Dacheux J.L."/>
            <person name="Niwa H."/>
            <person name="Sekita Y."/>
            <person name="Huang X."/>
            <person name="Stark A."/>
            <person name="Kheradpour P."/>
            <person name="Kellis M."/>
            <person name="Flicek P."/>
            <person name="Chen Y."/>
            <person name="Webber C."/>
            <person name="Hardison R."/>
            <person name="Nelson J."/>
            <person name="Hallsworth-Pepin K."/>
            <person name="Delehaunty K."/>
            <person name="Markovic C."/>
            <person name="Minx P."/>
            <person name="Feng Y."/>
            <person name="Kremitzki C."/>
            <person name="Mitreva M."/>
            <person name="Glasscock J."/>
            <person name="Wylie T."/>
            <person name="Wohldmann P."/>
            <person name="Thiru P."/>
            <person name="Nhan M.N."/>
            <person name="Pohl C.S."/>
            <person name="Smith S.M."/>
            <person name="Hou S."/>
            <person name="Nefedov M."/>
            <person name="de Jong P.J."/>
            <person name="Renfree M.B."/>
            <person name="Mardis E.R."/>
            <person name="Wilson R.K."/>
        </authorList>
    </citation>
    <scope>NUCLEOTIDE SEQUENCE [LARGE SCALE GENOMIC DNA]</scope>
    <source>
        <strain evidence="21 22">Glennie</strain>
    </source>
</reference>
<evidence type="ECO:0000256" key="15">
    <source>
        <dbReference type="ARBA" id="ARBA00057794"/>
    </source>
</evidence>
<name>A0A6I8NHT5_ORNAN</name>
<dbReference type="SUPFAM" id="SSF53067">
    <property type="entry name" value="Actin-like ATPase domain"/>
    <property type="match status" value="4"/>
</dbReference>
<dbReference type="GO" id="GO:0006096">
    <property type="term" value="P:glycolytic process"/>
    <property type="evidence" value="ECO:0000318"/>
    <property type="project" value="GO_Central"/>
</dbReference>
<dbReference type="InterPro" id="IPR022672">
    <property type="entry name" value="Hexokinase_N"/>
</dbReference>
<evidence type="ECO:0000259" key="20">
    <source>
        <dbReference type="Pfam" id="PF03727"/>
    </source>
</evidence>
<keyword evidence="9" id="KW-0418">Kinase</keyword>
<evidence type="ECO:0000256" key="8">
    <source>
        <dbReference type="ARBA" id="ARBA00022741"/>
    </source>
</evidence>
<dbReference type="GO" id="GO:0051156">
    <property type="term" value="P:glucose 6-phosphate metabolic process"/>
    <property type="evidence" value="ECO:0000318"/>
    <property type="project" value="GO_Central"/>
</dbReference>
<dbReference type="PRINTS" id="PR00475">
    <property type="entry name" value="HEXOKINASE"/>
</dbReference>
<dbReference type="Pfam" id="PF00349">
    <property type="entry name" value="Hexokinase_1"/>
    <property type="match status" value="2"/>
</dbReference>
<keyword evidence="10" id="KW-0067">ATP-binding</keyword>
<dbReference type="FunFam" id="3.30.420.40:FF:000015">
    <property type="entry name" value="Hexokinase 1"/>
    <property type="match status" value="1"/>
</dbReference>
<dbReference type="PANTHER" id="PTHR19443:SF1">
    <property type="entry name" value="HEXOKINASE-3"/>
    <property type="match status" value="1"/>
</dbReference>
<comment type="catalytic activity">
    <reaction evidence="13">
        <text>D-fructose + ATP = D-fructose 6-phosphate + ADP + H(+)</text>
        <dbReference type="Rhea" id="RHEA:16125"/>
        <dbReference type="ChEBI" id="CHEBI:15378"/>
        <dbReference type="ChEBI" id="CHEBI:30616"/>
        <dbReference type="ChEBI" id="CHEBI:37721"/>
        <dbReference type="ChEBI" id="CHEBI:61527"/>
        <dbReference type="ChEBI" id="CHEBI:456216"/>
        <dbReference type="EC" id="2.7.1.1"/>
    </reaction>
    <physiologicalReaction direction="left-to-right" evidence="13">
        <dbReference type="Rhea" id="RHEA:16126"/>
    </physiologicalReaction>
</comment>
<evidence type="ECO:0000313" key="22">
    <source>
        <dbReference type="Proteomes" id="UP000002279"/>
    </source>
</evidence>
<evidence type="ECO:0000256" key="16">
    <source>
        <dbReference type="ARBA" id="ARBA00071677"/>
    </source>
</evidence>
<feature type="domain" description="Hexokinase C-terminal" evidence="20">
    <location>
        <begin position="259"/>
        <end position="493"/>
    </location>
</feature>
<dbReference type="Gene3D" id="3.30.420.40">
    <property type="match status" value="2"/>
</dbReference>
<accession>A0A6I8NHT5</accession>
<comment type="pathway">
    <text evidence="1">Carbohydrate degradation; glycolysis; D-glyceraldehyde 3-phosphate and glycerone phosphate from D-glucose: step 1/4.</text>
</comment>
<evidence type="ECO:0000256" key="9">
    <source>
        <dbReference type="ARBA" id="ARBA00022777"/>
    </source>
</evidence>
<comment type="catalytic activity">
    <reaction evidence="12">
        <text>a D-hexose + ATP = a D-hexose 6-phosphate + ADP + H(+)</text>
        <dbReference type="Rhea" id="RHEA:22740"/>
        <dbReference type="ChEBI" id="CHEBI:4194"/>
        <dbReference type="ChEBI" id="CHEBI:15378"/>
        <dbReference type="ChEBI" id="CHEBI:30616"/>
        <dbReference type="ChEBI" id="CHEBI:229467"/>
        <dbReference type="ChEBI" id="CHEBI:456216"/>
        <dbReference type="EC" id="2.7.1.1"/>
    </reaction>
    <physiologicalReaction direction="left-to-right" evidence="12">
        <dbReference type="Rhea" id="RHEA:22741"/>
    </physiologicalReaction>
</comment>
<keyword evidence="6" id="KW-0808">Transferase</keyword>
<evidence type="ECO:0000256" key="14">
    <source>
        <dbReference type="ARBA" id="ARBA00048160"/>
    </source>
</evidence>
<dbReference type="GO" id="GO:0008865">
    <property type="term" value="F:fructokinase activity"/>
    <property type="evidence" value="ECO:0000318"/>
    <property type="project" value="GO_Central"/>
</dbReference>
<dbReference type="PROSITE" id="PS51748">
    <property type="entry name" value="HEXOKINASE_2"/>
    <property type="match status" value="2"/>
</dbReference>
<feature type="domain" description="Hexokinase N-terminal" evidence="19">
    <location>
        <begin position="51"/>
        <end position="251"/>
    </location>
</feature>
<dbReference type="PROSITE" id="PS00378">
    <property type="entry name" value="HEXOKINASE_1"/>
    <property type="match status" value="1"/>
</dbReference>
<reference evidence="21" key="2">
    <citation type="submission" date="2025-08" db="UniProtKB">
        <authorList>
            <consortium name="Ensembl"/>
        </authorList>
    </citation>
    <scope>IDENTIFICATION</scope>
    <source>
        <strain evidence="21">Glennie</strain>
    </source>
</reference>
<evidence type="ECO:0000256" key="10">
    <source>
        <dbReference type="ARBA" id="ARBA00022840"/>
    </source>
</evidence>
<comment type="catalytic activity">
    <reaction evidence="14">
        <text>D-glucose + ATP = D-glucose 6-phosphate + ADP + H(+)</text>
        <dbReference type="Rhea" id="RHEA:17825"/>
        <dbReference type="ChEBI" id="CHEBI:4167"/>
        <dbReference type="ChEBI" id="CHEBI:15378"/>
        <dbReference type="ChEBI" id="CHEBI:30616"/>
        <dbReference type="ChEBI" id="CHEBI:61548"/>
        <dbReference type="ChEBI" id="CHEBI:456216"/>
        <dbReference type="EC" id="2.7.1.1"/>
    </reaction>
    <physiologicalReaction direction="left-to-right" evidence="14">
        <dbReference type="Rhea" id="RHEA:17826"/>
    </physiologicalReaction>
</comment>
<keyword evidence="7" id="KW-0677">Repeat</keyword>
<dbReference type="FunFam" id="3.40.367.20:FF:000001">
    <property type="entry name" value="Hexokinase 1"/>
    <property type="match status" value="1"/>
</dbReference>
<keyword evidence="5" id="KW-0021">Allosteric enzyme</keyword>
<dbReference type="FunFam" id="3.30.420.40:FF:000123">
    <property type="entry name" value="Hexokinase 3"/>
    <property type="match status" value="1"/>
</dbReference>
<dbReference type="GO" id="GO:0019158">
    <property type="term" value="F:mannokinase activity"/>
    <property type="evidence" value="ECO:0000318"/>
    <property type="project" value="GO_Central"/>
</dbReference>
<dbReference type="OMA" id="VRPCEVG"/>
<dbReference type="InterPro" id="IPR019807">
    <property type="entry name" value="Hexokinase_BS"/>
</dbReference>
<gene>
    <name evidence="21" type="primary">HK3</name>
</gene>
<dbReference type="GO" id="GO:0005536">
    <property type="term" value="F:D-glucose binding"/>
    <property type="evidence" value="ECO:0007669"/>
    <property type="project" value="InterPro"/>
</dbReference>
<keyword evidence="22" id="KW-1185">Reference proteome</keyword>
<dbReference type="Gene3D" id="3.40.367.20">
    <property type="match status" value="2"/>
</dbReference>
<feature type="domain" description="Hexokinase N-terminal" evidence="19">
    <location>
        <begin position="505"/>
        <end position="698"/>
    </location>
</feature>
<dbReference type="FunFam" id="3.40.367.20:FF:000005">
    <property type="entry name" value="Phosphotransferase"/>
    <property type="match status" value="1"/>
</dbReference>
<dbReference type="UniPathway" id="UPA00109">
    <property type="reaction ID" value="UER00180"/>
</dbReference>
<comment type="function">
    <text evidence="15">Catalyzes the phosphorylation of hexose, such as D-glucose and D-fructose, to hexose 6-phosphate (D-glucose 6-phosphate and D-fructose 6-phosphate, respectively). Mediates the initial step of glycolysis by catalyzing phosphorylation of D-glucose to D-glucose 6-phosphate.</text>
</comment>
<organism evidence="21 22">
    <name type="scientific">Ornithorhynchus anatinus</name>
    <name type="common">Duckbill platypus</name>
    <dbReference type="NCBI Taxonomy" id="9258"/>
    <lineage>
        <taxon>Eukaryota</taxon>
        <taxon>Metazoa</taxon>
        <taxon>Chordata</taxon>
        <taxon>Craniata</taxon>
        <taxon>Vertebrata</taxon>
        <taxon>Euteleostomi</taxon>
        <taxon>Mammalia</taxon>
        <taxon>Monotremata</taxon>
        <taxon>Ornithorhynchidae</taxon>
        <taxon>Ornithorhynchus</taxon>
    </lineage>
</organism>
<dbReference type="GO" id="GO:0005829">
    <property type="term" value="C:cytosol"/>
    <property type="evidence" value="ECO:0000318"/>
    <property type="project" value="GO_Central"/>
</dbReference>
<evidence type="ECO:0000256" key="1">
    <source>
        <dbReference type="ARBA" id="ARBA00004888"/>
    </source>
</evidence>
<reference evidence="21" key="3">
    <citation type="submission" date="2025-09" db="UniProtKB">
        <authorList>
            <consortium name="Ensembl"/>
        </authorList>
    </citation>
    <scope>IDENTIFICATION</scope>
    <source>
        <strain evidence="21">Glennie</strain>
    </source>
</reference>
<dbReference type="InterPro" id="IPR001312">
    <property type="entry name" value="Hexokinase"/>
</dbReference>
<dbReference type="GO" id="GO:0006006">
    <property type="term" value="P:glucose metabolic process"/>
    <property type="evidence" value="ECO:0000318"/>
    <property type="project" value="GO_Central"/>
</dbReference>
<evidence type="ECO:0000256" key="3">
    <source>
        <dbReference type="ARBA" id="ARBA00009225"/>
    </source>
</evidence>
<dbReference type="Bgee" id="ENSOANG00000003238">
    <property type="expression patterns" value="Expressed in ovary and 4 other cell types or tissues"/>
</dbReference>
<evidence type="ECO:0000313" key="21">
    <source>
        <dbReference type="Ensembl" id="ENSOANP00000040803.1"/>
    </source>
</evidence>